<dbReference type="InterPro" id="IPR001932">
    <property type="entry name" value="PPM-type_phosphatase-like_dom"/>
</dbReference>
<gene>
    <name evidence="4" type="ORF">GCM10010276_76270</name>
</gene>
<evidence type="ECO:0000256" key="2">
    <source>
        <dbReference type="SAM" id="MobiDB-lite"/>
    </source>
</evidence>
<evidence type="ECO:0000259" key="3">
    <source>
        <dbReference type="SMART" id="SM00331"/>
    </source>
</evidence>
<accession>A0ABN3N848</accession>
<organism evidence="4 5">
    <name type="scientific">Streptomyces longisporus</name>
    <dbReference type="NCBI Taxonomy" id="1948"/>
    <lineage>
        <taxon>Bacteria</taxon>
        <taxon>Bacillati</taxon>
        <taxon>Actinomycetota</taxon>
        <taxon>Actinomycetes</taxon>
        <taxon>Kitasatosporales</taxon>
        <taxon>Streptomycetaceae</taxon>
        <taxon>Streptomyces</taxon>
    </lineage>
</organism>
<feature type="region of interest" description="Disordered" evidence="2">
    <location>
        <begin position="1"/>
        <end position="133"/>
    </location>
</feature>
<dbReference type="Pfam" id="PF13581">
    <property type="entry name" value="HATPase_c_2"/>
    <property type="match status" value="1"/>
</dbReference>
<dbReference type="Gene3D" id="3.30.565.10">
    <property type="entry name" value="Histidine kinase-like ATPase, C-terminal domain"/>
    <property type="match status" value="1"/>
</dbReference>
<dbReference type="InterPro" id="IPR052016">
    <property type="entry name" value="Bact_Sigma-Reg"/>
</dbReference>
<dbReference type="RefSeq" id="WP_344405582.1">
    <property type="nucleotide sequence ID" value="NZ_BAAASG010000023.1"/>
</dbReference>
<dbReference type="InterPro" id="IPR029016">
    <property type="entry name" value="GAF-like_dom_sf"/>
</dbReference>
<dbReference type="InterPro" id="IPR036457">
    <property type="entry name" value="PPM-type-like_dom_sf"/>
</dbReference>
<keyword evidence="1" id="KW-0378">Hydrolase</keyword>
<dbReference type="InterPro" id="IPR036890">
    <property type="entry name" value="HATPase_C_sf"/>
</dbReference>
<proteinExistence type="predicted"/>
<name>A0ABN3N848_STRLO</name>
<dbReference type="SMART" id="SM00331">
    <property type="entry name" value="PP2C_SIG"/>
    <property type="match status" value="1"/>
</dbReference>
<evidence type="ECO:0000313" key="4">
    <source>
        <dbReference type="EMBL" id="GAA2516059.1"/>
    </source>
</evidence>
<feature type="compositionally biased region" description="Polar residues" evidence="2">
    <location>
        <begin position="37"/>
        <end position="54"/>
    </location>
</feature>
<reference evidence="4 5" key="1">
    <citation type="journal article" date="2019" name="Int. J. Syst. Evol. Microbiol.">
        <title>The Global Catalogue of Microorganisms (GCM) 10K type strain sequencing project: providing services to taxonomists for standard genome sequencing and annotation.</title>
        <authorList>
            <consortium name="The Broad Institute Genomics Platform"/>
            <consortium name="The Broad Institute Genome Sequencing Center for Infectious Disease"/>
            <person name="Wu L."/>
            <person name="Ma J."/>
        </authorList>
    </citation>
    <scope>NUCLEOTIDE SEQUENCE [LARGE SCALE GENOMIC DNA]</scope>
    <source>
        <strain evidence="4 5">JCM 4395</strain>
    </source>
</reference>
<dbReference type="Gene3D" id="3.60.40.10">
    <property type="entry name" value="PPM-type phosphatase domain"/>
    <property type="match status" value="1"/>
</dbReference>
<sequence length="698" mass="74831">MSFERPQPGADPADPRGALLHTQTPSPTAALPAQARTGETPSTPGTATPCSKGSQGKDPVSPPSDTTGPEHSQPAASEAVEPGTHRPRPVPETIPDQPDGAQDRPQGAGAQERRTGHGVTTPGQPTPMRRDGDRLRFVGAATRRIARGIDLDEIVMGLCRATVPTFSDAILVYLRDPLPVGDERPTGPLVLRLRRTDRIPAERDTEGGFSPALQPEPAEMTGLDAVGAELCEVRPGSALAEVLRGVRPVFTDAPAARAALPELLGEGGEFVVPGGQRAILAPLRGRRRVIGAALFLRRPERMAFEADDLLVAAQLATHSALGIDKAVLYGREAYIADELQRTMLPETLPRPTGVRLASRYLPAAETARVGGDWYDAIPLPGSRVALVVGDVMGHSMTSAAIMGQLRTTAQTLAGLDLPPQEVLHHLDEQAQRLGTDRMATCLYAVYDPVSHRITIANAGHPPPVLLHLGGRAEVLRVPPGAPIGVGGVDFEAVELDAPAGATLLLYTDGLVESRLRDVWTGIEQLREKLAATAQLTGPDHPPPLEALCDEVLDMLGPGDRDDDIALLAARFDGIAPSDVAYWFLEPEDAAPGRARRLARRALSRWGMEDLSDSVELLVSEVVTNAVRYASRPVTLRLLRTDVLRCEVGDDVPQLPRLRQARATDEGGRGLYLVNRLARRWGATRLSTGKVVWFELNQN</sequence>
<evidence type="ECO:0000313" key="5">
    <source>
        <dbReference type="Proteomes" id="UP001501777"/>
    </source>
</evidence>
<protein>
    <submittedName>
        <fullName evidence="4">SpoIIE family protein phosphatase</fullName>
    </submittedName>
</protein>
<dbReference type="InterPro" id="IPR003594">
    <property type="entry name" value="HATPase_dom"/>
</dbReference>
<dbReference type="SUPFAM" id="SSF55781">
    <property type="entry name" value="GAF domain-like"/>
    <property type="match status" value="1"/>
</dbReference>
<dbReference type="CDD" id="cd16936">
    <property type="entry name" value="HATPase_RsbW-like"/>
    <property type="match status" value="1"/>
</dbReference>
<dbReference type="Gene3D" id="3.30.450.40">
    <property type="match status" value="1"/>
</dbReference>
<dbReference type="PANTHER" id="PTHR43156:SF2">
    <property type="entry name" value="STAGE II SPORULATION PROTEIN E"/>
    <property type="match status" value="1"/>
</dbReference>
<dbReference type="PANTHER" id="PTHR43156">
    <property type="entry name" value="STAGE II SPORULATION PROTEIN E-RELATED"/>
    <property type="match status" value="1"/>
</dbReference>
<comment type="caution">
    <text evidence="4">The sequence shown here is derived from an EMBL/GenBank/DDBJ whole genome shotgun (WGS) entry which is preliminary data.</text>
</comment>
<dbReference type="SUPFAM" id="SSF55874">
    <property type="entry name" value="ATPase domain of HSP90 chaperone/DNA topoisomerase II/histidine kinase"/>
    <property type="match status" value="1"/>
</dbReference>
<dbReference type="Pfam" id="PF07228">
    <property type="entry name" value="SpoIIE"/>
    <property type="match status" value="1"/>
</dbReference>
<feature type="domain" description="PPM-type phosphatase" evidence="3">
    <location>
        <begin position="354"/>
        <end position="571"/>
    </location>
</feature>
<dbReference type="SUPFAM" id="SSF81606">
    <property type="entry name" value="PP2C-like"/>
    <property type="match status" value="1"/>
</dbReference>
<dbReference type="Proteomes" id="UP001501777">
    <property type="component" value="Unassembled WGS sequence"/>
</dbReference>
<keyword evidence="5" id="KW-1185">Reference proteome</keyword>
<evidence type="ECO:0000256" key="1">
    <source>
        <dbReference type="ARBA" id="ARBA00022801"/>
    </source>
</evidence>
<dbReference type="EMBL" id="BAAASG010000023">
    <property type="protein sequence ID" value="GAA2516059.1"/>
    <property type="molecule type" value="Genomic_DNA"/>
</dbReference>